<dbReference type="PANTHER" id="PTHR10924">
    <property type="entry name" value="MAJOR FACILITATOR SUPERFAMILY PROTEIN-RELATED"/>
    <property type="match status" value="1"/>
</dbReference>
<evidence type="ECO:0000256" key="4">
    <source>
        <dbReference type="ARBA" id="ARBA00023136"/>
    </source>
</evidence>
<dbReference type="InterPro" id="IPR036259">
    <property type="entry name" value="MFS_trans_sf"/>
</dbReference>
<keyword evidence="3" id="KW-1133">Transmembrane helix</keyword>
<accession>A0A3B3E0A6</accession>
<dbReference type="InterPro" id="IPR049680">
    <property type="entry name" value="FLVCR1-2_SLC49-like"/>
</dbReference>
<proteinExistence type="predicted"/>
<keyword evidence="4" id="KW-0472">Membrane</keyword>
<reference evidence="5" key="2">
    <citation type="submission" date="2025-09" db="UniProtKB">
        <authorList>
            <consortium name="Ensembl"/>
        </authorList>
    </citation>
    <scope>IDENTIFICATION</scope>
</reference>
<dbReference type="GeneTree" id="ENSGT01030000234625"/>
<dbReference type="SUPFAM" id="SSF103473">
    <property type="entry name" value="MFS general substrate transporter"/>
    <property type="match status" value="1"/>
</dbReference>
<protein>
    <submittedName>
        <fullName evidence="5">FLVCR choline and heme transporter 1</fullName>
    </submittedName>
</protein>
<dbReference type="Proteomes" id="UP000261560">
    <property type="component" value="Unplaced"/>
</dbReference>
<dbReference type="GO" id="GO:0005739">
    <property type="term" value="C:mitochondrion"/>
    <property type="evidence" value="ECO:0007669"/>
    <property type="project" value="TreeGrafter"/>
</dbReference>
<dbReference type="AlphaFoldDB" id="A0A3B3E0A6"/>
<dbReference type="GO" id="GO:0020037">
    <property type="term" value="F:heme binding"/>
    <property type="evidence" value="ECO:0007669"/>
    <property type="project" value="TreeGrafter"/>
</dbReference>
<sequence>MFYGTAAVSTLLFILTVIVIRDRPPLPPSQAQAVLPCSPLEDYSYRQSIINLVKNKAFILLLISYGILTGAFYSVSTLLNQMIMSSYVGQDQEMNAGRIGLTLVIAGMVGSILCGLWLDHTKTPDVQCHINC</sequence>
<comment type="subcellular location">
    <subcellularLocation>
        <location evidence="1">Membrane</location>
        <topology evidence="1">Multi-pass membrane protein</topology>
    </subcellularLocation>
</comment>
<evidence type="ECO:0000256" key="2">
    <source>
        <dbReference type="ARBA" id="ARBA00022692"/>
    </source>
</evidence>
<keyword evidence="6" id="KW-1185">Reference proteome</keyword>
<evidence type="ECO:0000313" key="6">
    <source>
        <dbReference type="Proteomes" id="UP000261560"/>
    </source>
</evidence>
<dbReference type="GO" id="GO:0097037">
    <property type="term" value="P:heme export"/>
    <property type="evidence" value="ECO:0007669"/>
    <property type="project" value="TreeGrafter"/>
</dbReference>
<evidence type="ECO:0000313" key="5">
    <source>
        <dbReference type="Ensembl" id="ENSOMEP00000035606.1"/>
    </source>
</evidence>
<dbReference type="GO" id="GO:0015232">
    <property type="term" value="F:heme transmembrane transporter activity"/>
    <property type="evidence" value="ECO:0007669"/>
    <property type="project" value="TreeGrafter"/>
</dbReference>
<keyword evidence="2" id="KW-0812">Transmembrane</keyword>
<evidence type="ECO:0000256" key="1">
    <source>
        <dbReference type="ARBA" id="ARBA00004141"/>
    </source>
</evidence>
<reference evidence="5" key="1">
    <citation type="submission" date="2025-08" db="UniProtKB">
        <authorList>
            <consortium name="Ensembl"/>
        </authorList>
    </citation>
    <scope>IDENTIFICATION</scope>
</reference>
<dbReference type="GO" id="GO:0016020">
    <property type="term" value="C:membrane"/>
    <property type="evidence" value="ECO:0007669"/>
    <property type="project" value="UniProtKB-SubCell"/>
</dbReference>
<dbReference type="Ensembl" id="ENSOMET00000036412.1">
    <property type="protein sequence ID" value="ENSOMEP00000035606.1"/>
    <property type="gene ID" value="ENSOMEG00000022954.1"/>
</dbReference>
<dbReference type="GO" id="GO:0006839">
    <property type="term" value="P:mitochondrial transport"/>
    <property type="evidence" value="ECO:0007669"/>
    <property type="project" value="TreeGrafter"/>
</dbReference>
<dbReference type="Gene3D" id="1.20.1250.20">
    <property type="entry name" value="MFS general substrate transporter like domains"/>
    <property type="match status" value="1"/>
</dbReference>
<evidence type="ECO:0000256" key="3">
    <source>
        <dbReference type="ARBA" id="ARBA00022989"/>
    </source>
</evidence>
<name>A0A3B3E0A6_ORYME</name>
<dbReference type="GO" id="GO:0030218">
    <property type="term" value="P:erythrocyte differentiation"/>
    <property type="evidence" value="ECO:0007669"/>
    <property type="project" value="TreeGrafter"/>
</dbReference>
<dbReference type="PANTHER" id="PTHR10924:SF2">
    <property type="entry name" value="HEME TRANSPORTER FLVCR1"/>
    <property type="match status" value="1"/>
</dbReference>
<organism evidence="5 6">
    <name type="scientific">Oryzias melastigma</name>
    <name type="common">Marine medaka</name>
    <dbReference type="NCBI Taxonomy" id="30732"/>
    <lineage>
        <taxon>Eukaryota</taxon>
        <taxon>Metazoa</taxon>
        <taxon>Chordata</taxon>
        <taxon>Craniata</taxon>
        <taxon>Vertebrata</taxon>
        <taxon>Euteleostomi</taxon>
        <taxon>Actinopterygii</taxon>
        <taxon>Neopterygii</taxon>
        <taxon>Teleostei</taxon>
        <taxon>Neoteleostei</taxon>
        <taxon>Acanthomorphata</taxon>
        <taxon>Ovalentaria</taxon>
        <taxon>Atherinomorphae</taxon>
        <taxon>Beloniformes</taxon>
        <taxon>Adrianichthyidae</taxon>
        <taxon>Oryziinae</taxon>
        <taxon>Oryzias</taxon>
    </lineage>
</organism>